<keyword evidence="2" id="KW-0560">Oxidoreductase</keyword>
<evidence type="ECO:0000259" key="3">
    <source>
        <dbReference type="PROSITE" id="PS51471"/>
    </source>
</evidence>
<protein>
    <recommendedName>
        <fullName evidence="3">Fe2OG dioxygenase domain-containing protein</fullName>
    </recommendedName>
</protein>
<organism evidence="4 5">
    <name type="scientific">Scytalidium lignicola</name>
    <name type="common">Hyphomycete</name>
    <dbReference type="NCBI Taxonomy" id="5539"/>
    <lineage>
        <taxon>Eukaryota</taxon>
        <taxon>Fungi</taxon>
        <taxon>Dikarya</taxon>
        <taxon>Ascomycota</taxon>
        <taxon>Pezizomycotina</taxon>
        <taxon>Leotiomycetes</taxon>
        <taxon>Leotiomycetes incertae sedis</taxon>
        <taxon>Scytalidium</taxon>
    </lineage>
</organism>
<name>A0A3E2GTC0_SCYLI</name>
<comment type="caution">
    <text evidence="4">The sequence shown here is derived from an EMBL/GenBank/DDBJ whole genome shotgun (WGS) entry which is preliminary data.</text>
</comment>
<dbReference type="InterPro" id="IPR026992">
    <property type="entry name" value="DIOX_N"/>
</dbReference>
<accession>A0A3E2GTC0</accession>
<dbReference type="OrthoDB" id="288590at2759"/>
<evidence type="ECO:0000313" key="5">
    <source>
        <dbReference type="Proteomes" id="UP000258309"/>
    </source>
</evidence>
<feature type="non-terminal residue" evidence="4">
    <location>
        <position position="327"/>
    </location>
</feature>
<evidence type="ECO:0000313" key="4">
    <source>
        <dbReference type="EMBL" id="RFU24288.1"/>
    </source>
</evidence>
<dbReference type="Gene3D" id="2.60.120.330">
    <property type="entry name" value="B-lactam Antibiotic, Isopenicillin N Synthase, Chain"/>
    <property type="match status" value="1"/>
</dbReference>
<keyword evidence="2" id="KW-0479">Metal-binding</keyword>
<sequence length="327" mass="36975">MATNAAVVDNEEKYIPTIDLRGYFEPTSPTSKAEVVEQVKRACLDHGFFQVVGHGVPVESQRRMLAACKTFFDLPKEKKTELALQKFSWRRGYEGPGQQKANDPHHGDALPDQKEGFFVGNELPLHKIGPLKGPNIWPPELAESDFRQPVEEYYKHSIRVGYMVMEVLIVSLGYSASILDTFTHDPAMYLKLLRYPEHNFTDPRQFGSGQHTDYGGLTILLQHPGQDGLEVWHAATQQWIALPALEDKFVINLGDLIQRWTGGVYKSTLHRVINKTGDERFAVPAFWHGDLDTTNPFDPHDNKDTVVEFILKKFNKGYGLPEIEGSA</sequence>
<feature type="non-terminal residue" evidence="4">
    <location>
        <position position="1"/>
    </location>
</feature>
<dbReference type="Pfam" id="PF03171">
    <property type="entry name" value="2OG-FeII_Oxy"/>
    <property type="match status" value="1"/>
</dbReference>
<dbReference type="GO" id="GO:0046872">
    <property type="term" value="F:metal ion binding"/>
    <property type="evidence" value="ECO:0007669"/>
    <property type="project" value="UniProtKB-KW"/>
</dbReference>
<dbReference type="EMBL" id="NCSJ02000472">
    <property type="protein sequence ID" value="RFU24288.1"/>
    <property type="molecule type" value="Genomic_DNA"/>
</dbReference>
<dbReference type="InterPro" id="IPR005123">
    <property type="entry name" value="Oxoglu/Fe-dep_dioxygenase_dom"/>
</dbReference>
<comment type="similarity">
    <text evidence="1 2">Belongs to the iron/ascorbate-dependent oxidoreductase family.</text>
</comment>
<dbReference type="STRING" id="5539.A0A3E2GTC0"/>
<dbReference type="Pfam" id="PF14226">
    <property type="entry name" value="DIOX_N"/>
    <property type="match status" value="1"/>
</dbReference>
<proteinExistence type="inferred from homology"/>
<keyword evidence="5" id="KW-1185">Reference proteome</keyword>
<dbReference type="GO" id="GO:0044283">
    <property type="term" value="P:small molecule biosynthetic process"/>
    <property type="evidence" value="ECO:0007669"/>
    <property type="project" value="UniProtKB-ARBA"/>
</dbReference>
<dbReference type="PANTHER" id="PTHR47990">
    <property type="entry name" value="2-OXOGLUTARATE (2OG) AND FE(II)-DEPENDENT OXYGENASE SUPERFAMILY PROTEIN-RELATED"/>
    <property type="match status" value="1"/>
</dbReference>
<dbReference type="SUPFAM" id="SSF51197">
    <property type="entry name" value="Clavaminate synthase-like"/>
    <property type="match status" value="1"/>
</dbReference>
<dbReference type="Proteomes" id="UP000258309">
    <property type="component" value="Unassembled WGS sequence"/>
</dbReference>
<evidence type="ECO:0000256" key="2">
    <source>
        <dbReference type="RuleBase" id="RU003682"/>
    </source>
</evidence>
<dbReference type="OMA" id="PAFWHGD"/>
<dbReference type="InterPro" id="IPR050231">
    <property type="entry name" value="Iron_ascorbate_oxido_reductase"/>
</dbReference>
<reference evidence="4 5" key="1">
    <citation type="submission" date="2018-05" db="EMBL/GenBank/DDBJ databases">
        <title>Draft genome sequence of Scytalidium lignicola DSM 105466, a ubiquitous saprotrophic fungus.</title>
        <authorList>
            <person name="Buettner E."/>
            <person name="Gebauer A.M."/>
            <person name="Hofrichter M."/>
            <person name="Liers C."/>
            <person name="Kellner H."/>
        </authorList>
    </citation>
    <scope>NUCLEOTIDE SEQUENCE [LARGE SCALE GENOMIC DNA]</scope>
    <source>
        <strain evidence="4 5">DSM 105466</strain>
    </source>
</reference>
<gene>
    <name evidence="4" type="ORF">B7463_g12051</name>
</gene>
<feature type="domain" description="Fe2OG dioxygenase" evidence="3">
    <location>
        <begin position="183"/>
        <end position="290"/>
    </location>
</feature>
<dbReference type="GO" id="GO:0016491">
    <property type="term" value="F:oxidoreductase activity"/>
    <property type="evidence" value="ECO:0007669"/>
    <property type="project" value="UniProtKB-KW"/>
</dbReference>
<dbReference type="InterPro" id="IPR044861">
    <property type="entry name" value="IPNS-like_FE2OG_OXY"/>
</dbReference>
<dbReference type="PRINTS" id="PR00682">
    <property type="entry name" value="IPNSYNTHASE"/>
</dbReference>
<dbReference type="AlphaFoldDB" id="A0A3E2GTC0"/>
<keyword evidence="2" id="KW-0408">Iron</keyword>
<dbReference type="InterPro" id="IPR027443">
    <property type="entry name" value="IPNS-like_sf"/>
</dbReference>
<evidence type="ECO:0000256" key="1">
    <source>
        <dbReference type="ARBA" id="ARBA00008056"/>
    </source>
</evidence>
<dbReference type="PROSITE" id="PS51471">
    <property type="entry name" value="FE2OG_OXY"/>
    <property type="match status" value="1"/>
</dbReference>